<dbReference type="Gene3D" id="2.60.210.10">
    <property type="entry name" value="Apoptosis, Tumor Necrosis Factor Receptor Associated Protein 2, Chain A"/>
    <property type="match status" value="1"/>
</dbReference>
<dbReference type="PIRSF" id="PIRSF015614">
    <property type="entry name" value="TRAF"/>
    <property type="match status" value="1"/>
</dbReference>
<accession>A0ABM1DSQ7</accession>
<reference evidence="14" key="1">
    <citation type="submission" date="2025-08" db="UniProtKB">
        <authorList>
            <consortium name="RefSeq"/>
        </authorList>
    </citation>
    <scope>IDENTIFICATION</scope>
</reference>
<dbReference type="PANTHER" id="PTHR10131:SF153">
    <property type="entry name" value="RING-TYPE DOMAIN-CONTAINING PROTEIN"/>
    <property type="match status" value="1"/>
</dbReference>
<proteinExistence type="predicted"/>
<dbReference type="InterPro" id="IPR013083">
    <property type="entry name" value="Znf_RING/FYVE/PHD"/>
</dbReference>
<feature type="coiled-coil region" evidence="8">
    <location>
        <begin position="229"/>
        <end position="263"/>
    </location>
</feature>
<dbReference type="SMART" id="SM00061">
    <property type="entry name" value="MATH"/>
    <property type="match status" value="1"/>
</dbReference>
<dbReference type="PROSITE" id="PS50145">
    <property type="entry name" value="ZF_TRAF"/>
    <property type="match status" value="2"/>
</dbReference>
<feature type="domain" description="RING-type" evidence="9">
    <location>
        <begin position="20"/>
        <end position="58"/>
    </location>
</feature>
<organism evidence="13 14">
    <name type="scientific">Priapulus caudatus</name>
    <name type="common">Priapulid worm</name>
    <dbReference type="NCBI Taxonomy" id="37621"/>
    <lineage>
        <taxon>Eukaryota</taxon>
        <taxon>Metazoa</taxon>
        <taxon>Ecdysozoa</taxon>
        <taxon>Scalidophora</taxon>
        <taxon>Priapulida</taxon>
        <taxon>Priapulimorpha</taxon>
        <taxon>Priapulimorphida</taxon>
        <taxon>Priapulidae</taxon>
        <taxon>Priapulus</taxon>
    </lineage>
</organism>
<evidence type="ECO:0000256" key="1">
    <source>
        <dbReference type="ARBA" id="ARBA00004496"/>
    </source>
</evidence>
<dbReference type="PROSITE" id="PS50089">
    <property type="entry name" value="ZF_RING_2"/>
    <property type="match status" value="1"/>
</dbReference>
<dbReference type="InterPro" id="IPR008974">
    <property type="entry name" value="TRAF-like"/>
</dbReference>
<comment type="subcellular location">
    <subcellularLocation>
        <location evidence="1">Cytoplasm</location>
    </subcellularLocation>
</comment>
<dbReference type="SUPFAM" id="SSF57850">
    <property type="entry name" value="RING/U-box"/>
    <property type="match status" value="1"/>
</dbReference>
<dbReference type="GeneID" id="106805775"/>
<dbReference type="InterPro" id="IPR049342">
    <property type="entry name" value="TRAF1-6_MATH_dom"/>
</dbReference>
<dbReference type="InterPro" id="IPR001293">
    <property type="entry name" value="Znf_TRAF"/>
</dbReference>
<dbReference type="Pfam" id="PF21355">
    <property type="entry name" value="TRAF-mep_MATH"/>
    <property type="match status" value="1"/>
</dbReference>
<evidence type="ECO:0000256" key="7">
    <source>
        <dbReference type="PROSITE-ProRule" id="PRU00207"/>
    </source>
</evidence>
<evidence type="ECO:0000256" key="8">
    <source>
        <dbReference type="SAM" id="Coils"/>
    </source>
</evidence>
<keyword evidence="6 7" id="KW-0862">Zinc</keyword>
<dbReference type="InterPro" id="IPR001841">
    <property type="entry name" value="Znf_RING"/>
</dbReference>
<dbReference type="PROSITE" id="PS51081">
    <property type="entry name" value="ZF_SIAH"/>
    <property type="match status" value="1"/>
</dbReference>
<evidence type="ECO:0000256" key="2">
    <source>
        <dbReference type="ARBA" id="ARBA00022490"/>
    </source>
</evidence>
<dbReference type="PROSITE" id="PS00518">
    <property type="entry name" value="ZF_RING_1"/>
    <property type="match status" value="1"/>
</dbReference>
<dbReference type="InterPro" id="IPR012227">
    <property type="entry name" value="TNF_rcpt-assoc_TRAF_met"/>
</dbReference>
<evidence type="ECO:0000256" key="4">
    <source>
        <dbReference type="ARBA" id="ARBA00022737"/>
    </source>
</evidence>
<keyword evidence="8" id="KW-0175">Coiled coil</keyword>
<feature type="domain" description="TRAF-type" evidence="11">
    <location>
        <begin position="156"/>
        <end position="201"/>
    </location>
</feature>
<evidence type="ECO:0000259" key="11">
    <source>
        <dbReference type="PROSITE" id="PS50145"/>
    </source>
</evidence>
<dbReference type="RefSeq" id="XP_014662978.1">
    <property type="nucleotide sequence ID" value="XM_014807492.1"/>
</dbReference>
<dbReference type="Gene3D" id="3.30.40.10">
    <property type="entry name" value="Zinc/RING finger domain, C3HC4 (zinc finger)"/>
    <property type="match status" value="3"/>
</dbReference>
<evidence type="ECO:0000256" key="6">
    <source>
        <dbReference type="ARBA" id="ARBA00022833"/>
    </source>
</evidence>
<dbReference type="InterPro" id="IPR017907">
    <property type="entry name" value="Znf_RING_CS"/>
</dbReference>
<dbReference type="Pfam" id="PF02176">
    <property type="entry name" value="zf-TRAF"/>
    <property type="match status" value="1"/>
</dbReference>
<keyword evidence="5 7" id="KW-0863">Zinc-finger</keyword>
<evidence type="ECO:0000259" key="9">
    <source>
        <dbReference type="PROSITE" id="PS50089"/>
    </source>
</evidence>
<feature type="zinc finger region" description="TRAF-type" evidence="7">
    <location>
        <begin position="102"/>
        <end position="144"/>
    </location>
</feature>
<dbReference type="SUPFAM" id="SSF49599">
    <property type="entry name" value="TRAF domain-like"/>
    <property type="match status" value="3"/>
</dbReference>
<keyword evidence="2" id="KW-0963">Cytoplasm</keyword>
<dbReference type="InterPro" id="IPR002083">
    <property type="entry name" value="MATH/TRAF_dom"/>
</dbReference>
<dbReference type="PANTHER" id="PTHR10131">
    <property type="entry name" value="TNF RECEPTOR ASSOCIATED FACTOR"/>
    <property type="match status" value="1"/>
</dbReference>
<feature type="zinc finger region" description="TRAF-type" evidence="7">
    <location>
        <begin position="156"/>
        <end position="201"/>
    </location>
</feature>
<keyword evidence="4" id="KW-0677">Repeat</keyword>
<name>A0ABM1DSQ7_PRICU</name>
<feature type="domain" description="MATH" evidence="10">
    <location>
        <begin position="376"/>
        <end position="522"/>
    </location>
</feature>
<keyword evidence="13" id="KW-1185">Reference proteome</keyword>
<protein>
    <submittedName>
        <fullName evidence="14">TNF receptor-associated factor 3-like isoform X1</fullName>
    </submittedName>
</protein>
<gene>
    <name evidence="14" type="primary">LOC106805775</name>
</gene>
<evidence type="ECO:0000313" key="14">
    <source>
        <dbReference type="RefSeq" id="XP_014662978.1"/>
    </source>
</evidence>
<dbReference type="Pfam" id="PF00097">
    <property type="entry name" value="zf-C3HC4"/>
    <property type="match status" value="1"/>
</dbReference>
<sequence length="530" mass="59929">MKFRGEVVEFIRPFETRYKCASCENPLTDAVQTACGHRFCDLCAVELLKRTMPCCPQDGEPLLSSQIFNDMCARREVLQLSIYCPQKSEGCDAILSLQDLEVHQEECLYRLCDCPQCKMKLMRLALHQHLAEACRHKLVKCSSCDGSVPFFTLADHGLECSEVEVECPHKCGTTILRKDLLQHVLECHMRPMKCKYSAFGCDYVDVVSQVGDHEKCKVPEHLLQITEHFAKADLNSAELKTDLEELLNEREMLLSVIKKQDAEISHLQGTICLLNKSISDLQEAVAGNTKRLADSNKQIHISVNSRLQKIESWQKENLVELEKIKSLKQVSEVGDTGEQNLGRSRITLTTTSIAAGINDLRTEVMSKLEGFDFSYNGSLIWKISNYRSCKQDAVAGRSPSLISPPFYTSRYGYKVGGRAYLHGDGEAKDTYVSLYFVIMSGEYDFLLPWPFKQKVTLTLLDQSGTGHHLVDQFLPDVKSSSFQRPTRETNRASGCPFFVQQKILESSNLYLKNDTIYIKLEVDKTGLNDL</sequence>
<evidence type="ECO:0000259" key="12">
    <source>
        <dbReference type="PROSITE" id="PS51081"/>
    </source>
</evidence>
<dbReference type="InterPro" id="IPR013010">
    <property type="entry name" value="Znf_SIAH"/>
</dbReference>
<dbReference type="InterPro" id="IPR018957">
    <property type="entry name" value="Znf_C3HC4_RING-type"/>
</dbReference>
<dbReference type="PROSITE" id="PS50144">
    <property type="entry name" value="MATH"/>
    <property type="match status" value="1"/>
</dbReference>
<keyword evidence="3 7" id="KW-0479">Metal-binding</keyword>
<evidence type="ECO:0000259" key="10">
    <source>
        <dbReference type="PROSITE" id="PS50144"/>
    </source>
</evidence>
<dbReference type="Proteomes" id="UP000695022">
    <property type="component" value="Unplaced"/>
</dbReference>
<feature type="domain" description="SIAH-type" evidence="12">
    <location>
        <begin position="79"/>
        <end position="135"/>
    </location>
</feature>
<evidence type="ECO:0000313" key="13">
    <source>
        <dbReference type="Proteomes" id="UP000695022"/>
    </source>
</evidence>
<evidence type="ECO:0000256" key="3">
    <source>
        <dbReference type="ARBA" id="ARBA00022723"/>
    </source>
</evidence>
<feature type="domain" description="TRAF-type" evidence="11">
    <location>
        <begin position="102"/>
        <end position="144"/>
    </location>
</feature>
<evidence type="ECO:0000256" key="5">
    <source>
        <dbReference type="ARBA" id="ARBA00022771"/>
    </source>
</evidence>